<evidence type="ECO:0000256" key="1">
    <source>
        <dbReference type="SAM" id="Phobius"/>
    </source>
</evidence>
<keyword evidence="3" id="KW-1185">Reference proteome</keyword>
<dbReference type="RefSeq" id="WP_079648545.1">
    <property type="nucleotide sequence ID" value="NZ_FUYM01000005.1"/>
</dbReference>
<dbReference type="OrthoDB" id="7572828at2"/>
<keyword evidence="1" id="KW-0472">Membrane</keyword>
<sequence length="92" mass="9898">MNAVTAFLLIGSIYLVIIAYGVVRTRKRGLPPRVRLIAAAIQVVVPPAVLIGALLLTGDHRMIATWGTLLAMLMVAGVFLAMCTEIIARRTL</sequence>
<feature type="transmembrane region" description="Helical" evidence="1">
    <location>
        <begin position="35"/>
        <end position="57"/>
    </location>
</feature>
<evidence type="ECO:0000313" key="3">
    <source>
        <dbReference type="Proteomes" id="UP000189818"/>
    </source>
</evidence>
<feature type="transmembrane region" description="Helical" evidence="1">
    <location>
        <begin position="6"/>
        <end position="23"/>
    </location>
</feature>
<keyword evidence="1" id="KW-1133">Transmembrane helix</keyword>
<name>A0A1T5DGE7_9SPHN</name>
<reference evidence="3" key="1">
    <citation type="submission" date="2017-02" db="EMBL/GenBank/DDBJ databases">
        <authorList>
            <person name="Varghese N."/>
            <person name="Submissions S."/>
        </authorList>
    </citation>
    <scope>NUCLEOTIDE SEQUENCE [LARGE SCALE GENOMIC DNA]</scope>
    <source>
        <strain evidence="3">UM2</strain>
    </source>
</reference>
<accession>A0A1T5DGE7</accession>
<feature type="transmembrane region" description="Helical" evidence="1">
    <location>
        <begin position="63"/>
        <end position="88"/>
    </location>
</feature>
<dbReference type="EMBL" id="FUYM01000005">
    <property type="protein sequence ID" value="SKB70774.1"/>
    <property type="molecule type" value="Genomic_DNA"/>
</dbReference>
<protein>
    <submittedName>
        <fullName evidence="2">Uncharacterized protein</fullName>
    </submittedName>
</protein>
<keyword evidence="1" id="KW-0812">Transmembrane</keyword>
<dbReference type="AlphaFoldDB" id="A0A1T5DGE7"/>
<evidence type="ECO:0000313" key="2">
    <source>
        <dbReference type="EMBL" id="SKB70774.1"/>
    </source>
</evidence>
<gene>
    <name evidence="2" type="ORF">SAMN06295920_105168</name>
</gene>
<dbReference type="Proteomes" id="UP000189818">
    <property type="component" value="Unassembled WGS sequence"/>
</dbReference>
<organism evidence="2 3">
    <name type="scientific">Rhizorhabdus histidinilytica</name>
    <dbReference type="NCBI Taxonomy" id="439228"/>
    <lineage>
        <taxon>Bacteria</taxon>
        <taxon>Pseudomonadati</taxon>
        <taxon>Pseudomonadota</taxon>
        <taxon>Alphaproteobacteria</taxon>
        <taxon>Sphingomonadales</taxon>
        <taxon>Sphingomonadaceae</taxon>
        <taxon>Rhizorhabdus</taxon>
    </lineage>
</organism>
<proteinExistence type="predicted"/>
<dbReference type="STRING" id="439228.SAMN06295920_105168"/>